<proteinExistence type="predicted"/>
<dbReference type="STRING" id="537013.CLOSTMETH_02712"/>
<organism evidence="6 7">
    <name type="scientific">[Clostridium] methylpentosum DSM 5476</name>
    <dbReference type="NCBI Taxonomy" id="537013"/>
    <lineage>
        <taxon>Bacteria</taxon>
        <taxon>Bacillati</taxon>
        <taxon>Bacillota</taxon>
        <taxon>Clostridia</taxon>
        <taxon>Eubacteriales</taxon>
        <taxon>Oscillospiraceae</taxon>
        <taxon>Oscillospiraceae incertae sedis</taxon>
    </lineage>
</organism>
<name>C0EFS0_9FIRM</name>
<comment type="subcellular location">
    <subcellularLocation>
        <location evidence="1">Membrane</location>
        <topology evidence="1">Multi-pass membrane protein</topology>
    </subcellularLocation>
</comment>
<evidence type="ECO:0000256" key="3">
    <source>
        <dbReference type="ARBA" id="ARBA00022989"/>
    </source>
</evidence>
<keyword evidence="7" id="KW-1185">Reference proteome</keyword>
<reference evidence="6 7" key="2">
    <citation type="submission" date="2009-02" db="EMBL/GenBank/DDBJ databases">
        <title>Draft genome sequence of Clostridium methylpentosum (DSM 5476).</title>
        <authorList>
            <person name="Sudarsanam P."/>
            <person name="Ley R."/>
            <person name="Guruge J."/>
            <person name="Turnbaugh P.J."/>
            <person name="Mahowald M."/>
            <person name="Liep D."/>
            <person name="Gordon J."/>
        </authorList>
    </citation>
    <scope>NUCLEOTIDE SEQUENCE [LARGE SCALE GENOMIC DNA]</scope>
    <source>
        <strain evidence="6 7">DSM 5476</strain>
    </source>
</reference>
<evidence type="ECO:0000256" key="2">
    <source>
        <dbReference type="ARBA" id="ARBA00022692"/>
    </source>
</evidence>
<dbReference type="NCBIfam" id="TIGR01593">
    <property type="entry name" value="holin_tox_secr"/>
    <property type="match status" value="1"/>
</dbReference>
<protein>
    <submittedName>
        <fullName evidence="6">Toxin secretion/phage lysis holin</fullName>
    </submittedName>
</protein>
<sequence>MNFEKLFNSISVLSGAAGGILAGLMGGWDGLLAALITLVVLDYITGLAKAVCQKELSSKIGFQGIVKKVVLFILVAAANTLQLLLSGSLPLREIVLVFFIANEGLSLLENAAVFVPIPSALKRVFLQLRDKSEK</sequence>
<dbReference type="GO" id="GO:0016020">
    <property type="term" value="C:membrane"/>
    <property type="evidence" value="ECO:0007669"/>
    <property type="project" value="UniProtKB-SubCell"/>
</dbReference>
<accession>C0EFS0</accession>
<evidence type="ECO:0000313" key="6">
    <source>
        <dbReference type="EMBL" id="EEG29699.1"/>
    </source>
</evidence>
<dbReference type="AlphaFoldDB" id="C0EFS0"/>
<feature type="transmembrane region" description="Helical" evidence="5">
    <location>
        <begin position="31"/>
        <end position="48"/>
    </location>
</feature>
<evidence type="ECO:0000256" key="4">
    <source>
        <dbReference type="ARBA" id="ARBA00023136"/>
    </source>
</evidence>
<dbReference type="eggNOG" id="COG4824">
    <property type="taxonomic scope" value="Bacteria"/>
</dbReference>
<dbReference type="Pfam" id="PF05105">
    <property type="entry name" value="Phage_holin_4_1"/>
    <property type="match status" value="1"/>
</dbReference>
<dbReference type="Proteomes" id="UP000003340">
    <property type="component" value="Unassembled WGS sequence"/>
</dbReference>
<evidence type="ECO:0000256" key="5">
    <source>
        <dbReference type="SAM" id="Phobius"/>
    </source>
</evidence>
<feature type="transmembrane region" description="Helical" evidence="5">
    <location>
        <begin position="69"/>
        <end position="89"/>
    </location>
</feature>
<keyword evidence="2 5" id="KW-0812">Transmembrane</keyword>
<evidence type="ECO:0000313" key="7">
    <source>
        <dbReference type="Proteomes" id="UP000003340"/>
    </source>
</evidence>
<evidence type="ECO:0000256" key="1">
    <source>
        <dbReference type="ARBA" id="ARBA00004141"/>
    </source>
</evidence>
<comment type="caution">
    <text evidence="6">The sequence shown here is derived from an EMBL/GenBank/DDBJ whole genome shotgun (WGS) entry which is preliminary data.</text>
</comment>
<gene>
    <name evidence="6" type="ORF">CLOSTMETH_02712</name>
</gene>
<dbReference type="InterPro" id="IPR006480">
    <property type="entry name" value="Phage_holin_4_1"/>
</dbReference>
<dbReference type="HOGENOM" id="CLU_125939_0_2_9"/>
<keyword evidence="3 5" id="KW-1133">Transmembrane helix</keyword>
<dbReference type="EMBL" id="ACEC01000093">
    <property type="protein sequence ID" value="EEG29699.1"/>
    <property type="molecule type" value="Genomic_DNA"/>
</dbReference>
<feature type="transmembrane region" description="Helical" evidence="5">
    <location>
        <begin position="7"/>
        <end position="25"/>
    </location>
</feature>
<reference evidence="6 7" key="1">
    <citation type="submission" date="2009-01" db="EMBL/GenBank/DDBJ databases">
        <authorList>
            <person name="Fulton L."/>
            <person name="Clifton S."/>
            <person name="Fulton B."/>
            <person name="Xu J."/>
            <person name="Minx P."/>
            <person name="Pepin K.H."/>
            <person name="Johnson M."/>
            <person name="Bhonagiri V."/>
            <person name="Nash W.E."/>
            <person name="Mardis E.R."/>
            <person name="Wilson R.K."/>
        </authorList>
    </citation>
    <scope>NUCLEOTIDE SEQUENCE [LARGE SCALE GENOMIC DNA]</scope>
    <source>
        <strain evidence="6 7">DSM 5476</strain>
    </source>
</reference>
<keyword evidence="4 5" id="KW-0472">Membrane</keyword>